<evidence type="ECO:0000256" key="1">
    <source>
        <dbReference type="SAM" id="MobiDB-lite"/>
    </source>
</evidence>
<keyword evidence="3" id="KW-1185">Reference proteome</keyword>
<dbReference type="Proteomes" id="UP001066276">
    <property type="component" value="Chromosome 9"/>
</dbReference>
<gene>
    <name evidence="2" type="ORF">NDU88_007105</name>
</gene>
<protein>
    <submittedName>
        <fullName evidence="2">Uncharacterized protein</fullName>
    </submittedName>
</protein>
<name>A0AAV7NAL3_PLEWA</name>
<dbReference type="EMBL" id="JANPWB010000013">
    <property type="protein sequence ID" value="KAJ1109745.1"/>
    <property type="molecule type" value="Genomic_DNA"/>
</dbReference>
<evidence type="ECO:0000313" key="3">
    <source>
        <dbReference type="Proteomes" id="UP001066276"/>
    </source>
</evidence>
<dbReference type="AlphaFoldDB" id="A0AAV7NAL3"/>
<reference evidence="2" key="1">
    <citation type="journal article" date="2022" name="bioRxiv">
        <title>Sequencing and chromosome-scale assembly of the giantPleurodeles waltlgenome.</title>
        <authorList>
            <person name="Brown T."/>
            <person name="Elewa A."/>
            <person name="Iarovenko S."/>
            <person name="Subramanian E."/>
            <person name="Araus A.J."/>
            <person name="Petzold A."/>
            <person name="Susuki M."/>
            <person name="Suzuki K.-i.T."/>
            <person name="Hayashi T."/>
            <person name="Toyoda A."/>
            <person name="Oliveira C."/>
            <person name="Osipova E."/>
            <person name="Leigh N.D."/>
            <person name="Simon A."/>
            <person name="Yun M.H."/>
        </authorList>
    </citation>
    <scope>NUCLEOTIDE SEQUENCE</scope>
    <source>
        <strain evidence="2">20211129_DDA</strain>
        <tissue evidence="2">Liver</tissue>
    </source>
</reference>
<comment type="caution">
    <text evidence="2">The sequence shown here is derived from an EMBL/GenBank/DDBJ whole genome shotgun (WGS) entry which is preliminary data.</text>
</comment>
<feature type="region of interest" description="Disordered" evidence="1">
    <location>
        <begin position="82"/>
        <end position="103"/>
    </location>
</feature>
<proteinExistence type="predicted"/>
<organism evidence="2 3">
    <name type="scientific">Pleurodeles waltl</name>
    <name type="common">Iberian ribbed newt</name>
    <dbReference type="NCBI Taxonomy" id="8319"/>
    <lineage>
        <taxon>Eukaryota</taxon>
        <taxon>Metazoa</taxon>
        <taxon>Chordata</taxon>
        <taxon>Craniata</taxon>
        <taxon>Vertebrata</taxon>
        <taxon>Euteleostomi</taxon>
        <taxon>Amphibia</taxon>
        <taxon>Batrachia</taxon>
        <taxon>Caudata</taxon>
        <taxon>Salamandroidea</taxon>
        <taxon>Salamandridae</taxon>
        <taxon>Pleurodelinae</taxon>
        <taxon>Pleurodeles</taxon>
    </lineage>
</organism>
<accession>A0AAV7NAL3</accession>
<sequence>MAECQDVPFCALPPLPRKATCGKPVGGLEASPVLCVSPRVIRSEPGCAASTGGARLGPIVRVRPGPRDGPFSLEPLEAGAPGFEGRGAFLGPPDDQSELRGPAPDGCGACGVSGVSGALLIWR</sequence>
<evidence type="ECO:0000313" key="2">
    <source>
        <dbReference type="EMBL" id="KAJ1109745.1"/>
    </source>
</evidence>